<evidence type="ECO:0000313" key="1">
    <source>
        <dbReference type="EMBL" id="CAG8827054.1"/>
    </source>
</evidence>
<accession>A0ACA9S4S1</accession>
<comment type="caution">
    <text evidence="1">The sequence shown here is derived from an EMBL/GenBank/DDBJ whole genome shotgun (WGS) entry which is preliminary data.</text>
</comment>
<evidence type="ECO:0000313" key="2">
    <source>
        <dbReference type="Proteomes" id="UP000789920"/>
    </source>
</evidence>
<protein>
    <submittedName>
        <fullName evidence="1">7873_t:CDS:1</fullName>
    </submittedName>
</protein>
<sequence>ISYLISPVYFQEECLLFLSSSCLDHLNYSNTDLSPYGEIGDEY</sequence>
<feature type="non-terminal residue" evidence="1">
    <location>
        <position position="1"/>
    </location>
</feature>
<dbReference type="EMBL" id="CAJVQC010093199">
    <property type="protein sequence ID" value="CAG8827054.1"/>
    <property type="molecule type" value="Genomic_DNA"/>
</dbReference>
<organism evidence="1 2">
    <name type="scientific">Racocetra persica</name>
    <dbReference type="NCBI Taxonomy" id="160502"/>
    <lineage>
        <taxon>Eukaryota</taxon>
        <taxon>Fungi</taxon>
        <taxon>Fungi incertae sedis</taxon>
        <taxon>Mucoromycota</taxon>
        <taxon>Glomeromycotina</taxon>
        <taxon>Glomeromycetes</taxon>
        <taxon>Diversisporales</taxon>
        <taxon>Gigasporaceae</taxon>
        <taxon>Racocetra</taxon>
    </lineage>
</organism>
<dbReference type="Proteomes" id="UP000789920">
    <property type="component" value="Unassembled WGS sequence"/>
</dbReference>
<proteinExistence type="predicted"/>
<name>A0ACA9S4S1_9GLOM</name>
<keyword evidence="2" id="KW-1185">Reference proteome</keyword>
<reference evidence="1" key="1">
    <citation type="submission" date="2021-06" db="EMBL/GenBank/DDBJ databases">
        <authorList>
            <person name="Kallberg Y."/>
            <person name="Tangrot J."/>
            <person name="Rosling A."/>
        </authorList>
    </citation>
    <scope>NUCLEOTIDE SEQUENCE</scope>
    <source>
        <strain evidence="1">MA461A</strain>
    </source>
</reference>
<gene>
    <name evidence="1" type="ORF">RPERSI_LOCUS26882</name>
</gene>